<evidence type="ECO:0000256" key="7">
    <source>
        <dbReference type="SAM" id="Phobius"/>
    </source>
</evidence>
<keyword evidence="2" id="KW-0934">Plastid</keyword>
<dbReference type="Proteomes" id="UP000653305">
    <property type="component" value="Unassembled WGS sequence"/>
</dbReference>
<dbReference type="AlphaFoldDB" id="A0A830D898"/>
<feature type="transmembrane region" description="Helical" evidence="7">
    <location>
        <begin position="6"/>
        <end position="29"/>
    </location>
</feature>
<protein>
    <submittedName>
        <fullName evidence="9">NAD(P)H-quinone oxidoreductase subunit 2 b chloroplastic</fullName>
    </submittedName>
</protein>
<dbReference type="OrthoDB" id="895806at2759"/>
<dbReference type="GO" id="GO:0009535">
    <property type="term" value="C:chloroplast thylakoid membrane"/>
    <property type="evidence" value="ECO:0007669"/>
    <property type="project" value="UniProtKB-SubCell"/>
</dbReference>
<evidence type="ECO:0000256" key="3">
    <source>
        <dbReference type="ARBA" id="ARBA00022967"/>
    </source>
</evidence>
<evidence type="ECO:0000313" key="10">
    <source>
        <dbReference type="Proteomes" id="UP000653305"/>
    </source>
</evidence>
<comment type="catalytic activity">
    <reaction evidence="6">
        <text>a plastoquinone + NADH + (n+1) H(+)(in) = a plastoquinol + NAD(+) + n H(+)(out)</text>
        <dbReference type="Rhea" id="RHEA:42608"/>
        <dbReference type="Rhea" id="RHEA-COMP:9561"/>
        <dbReference type="Rhea" id="RHEA-COMP:9562"/>
        <dbReference type="ChEBI" id="CHEBI:15378"/>
        <dbReference type="ChEBI" id="CHEBI:17757"/>
        <dbReference type="ChEBI" id="CHEBI:57540"/>
        <dbReference type="ChEBI" id="CHEBI:57945"/>
        <dbReference type="ChEBI" id="CHEBI:62192"/>
    </reaction>
</comment>
<keyword evidence="7" id="KW-0812">Transmembrane</keyword>
<reference evidence="9" key="1">
    <citation type="submission" date="2020-07" db="EMBL/GenBank/DDBJ databases">
        <title>Ethylene signaling mediates host invasion by parasitic plants.</title>
        <authorList>
            <person name="Yoshida S."/>
        </authorList>
    </citation>
    <scope>NUCLEOTIDE SEQUENCE</scope>
    <source>
        <strain evidence="9">Okayama</strain>
    </source>
</reference>
<comment type="caution">
    <text evidence="9">The sequence shown here is derived from an EMBL/GenBank/DDBJ whole genome shotgun (WGS) entry which is preliminary data.</text>
</comment>
<keyword evidence="3" id="KW-1278">Translocase</keyword>
<dbReference type="PANTHER" id="PTHR45564">
    <property type="entry name" value="NAD(P)H-QUINONE OXIDOREDUCTASE SUBUNIT 2 B, CHLOROPLASTIC"/>
    <property type="match status" value="1"/>
</dbReference>
<proteinExistence type="predicted"/>
<name>A0A830D898_9LAMI</name>
<keyword evidence="7" id="KW-1133">Transmembrane helix</keyword>
<sequence length="95" mass="10479">MFLCDANNLITIFVNPECFSLCFYLLSGYTKKDIRSNEATIKYLLVVGASSSILVRGFSWLYGSSGGDRASRNSEWSFRTLVDLSQAGACFLSSP</sequence>
<dbReference type="EMBL" id="BMAC01000760">
    <property type="protein sequence ID" value="GFQ02622.1"/>
    <property type="molecule type" value="Genomic_DNA"/>
</dbReference>
<comment type="catalytic activity">
    <reaction evidence="5">
        <text>a plastoquinone + NADPH + (n+1) H(+)(in) = a plastoquinol + NADP(+) + n H(+)(out)</text>
        <dbReference type="Rhea" id="RHEA:42612"/>
        <dbReference type="Rhea" id="RHEA-COMP:9561"/>
        <dbReference type="Rhea" id="RHEA-COMP:9562"/>
        <dbReference type="ChEBI" id="CHEBI:15378"/>
        <dbReference type="ChEBI" id="CHEBI:17757"/>
        <dbReference type="ChEBI" id="CHEBI:57783"/>
        <dbReference type="ChEBI" id="CHEBI:58349"/>
        <dbReference type="ChEBI" id="CHEBI:62192"/>
    </reaction>
</comment>
<evidence type="ECO:0000259" key="8">
    <source>
        <dbReference type="Pfam" id="PF00361"/>
    </source>
</evidence>
<keyword evidence="4" id="KW-0520">NAD</keyword>
<dbReference type="PANTHER" id="PTHR45564:SF1">
    <property type="entry name" value="NAD(P)H-QUINONE OXIDOREDUCTASE SUBUNIT 2"/>
    <property type="match status" value="1"/>
</dbReference>
<gene>
    <name evidence="9" type="ORF">PHJA_002406200</name>
</gene>
<evidence type="ECO:0000256" key="6">
    <source>
        <dbReference type="ARBA" id="ARBA00048026"/>
    </source>
</evidence>
<evidence type="ECO:0000256" key="4">
    <source>
        <dbReference type="ARBA" id="ARBA00023027"/>
    </source>
</evidence>
<evidence type="ECO:0000313" key="9">
    <source>
        <dbReference type="EMBL" id="GFQ02622.1"/>
    </source>
</evidence>
<dbReference type="Pfam" id="PF00361">
    <property type="entry name" value="Proton_antipo_M"/>
    <property type="match status" value="1"/>
</dbReference>
<feature type="transmembrane region" description="Helical" evidence="7">
    <location>
        <begin position="41"/>
        <end position="62"/>
    </location>
</feature>
<accession>A0A830D898</accession>
<evidence type="ECO:0000256" key="2">
    <source>
        <dbReference type="ARBA" id="ARBA00022640"/>
    </source>
</evidence>
<comment type="subcellular location">
    <subcellularLocation>
        <location evidence="1">Plastid</location>
        <location evidence="1">Chloroplast thylakoid membrane</location>
    </subcellularLocation>
</comment>
<dbReference type="InterPro" id="IPR001750">
    <property type="entry name" value="ND/Mrp_TM"/>
</dbReference>
<evidence type="ECO:0000256" key="1">
    <source>
        <dbReference type="ARBA" id="ARBA00004334"/>
    </source>
</evidence>
<feature type="domain" description="NADH:quinone oxidoreductase/Mrp antiporter transmembrane" evidence="8">
    <location>
        <begin position="6"/>
        <end position="66"/>
    </location>
</feature>
<organism evidence="9 10">
    <name type="scientific">Phtheirospermum japonicum</name>
    <dbReference type="NCBI Taxonomy" id="374723"/>
    <lineage>
        <taxon>Eukaryota</taxon>
        <taxon>Viridiplantae</taxon>
        <taxon>Streptophyta</taxon>
        <taxon>Embryophyta</taxon>
        <taxon>Tracheophyta</taxon>
        <taxon>Spermatophyta</taxon>
        <taxon>Magnoliopsida</taxon>
        <taxon>eudicotyledons</taxon>
        <taxon>Gunneridae</taxon>
        <taxon>Pentapetalae</taxon>
        <taxon>asterids</taxon>
        <taxon>lamiids</taxon>
        <taxon>Lamiales</taxon>
        <taxon>Orobanchaceae</taxon>
        <taxon>Orobanchaceae incertae sedis</taxon>
        <taxon>Phtheirospermum</taxon>
    </lineage>
</organism>
<evidence type="ECO:0000256" key="5">
    <source>
        <dbReference type="ARBA" id="ARBA00047726"/>
    </source>
</evidence>
<keyword evidence="10" id="KW-1185">Reference proteome</keyword>
<keyword evidence="7" id="KW-0472">Membrane</keyword>